<dbReference type="EMBL" id="RZNZ01000009">
    <property type="protein sequence ID" value="KAA8820048.1"/>
    <property type="molecule type" value="Genomic_DNA"/>
</dbReference>
<dbReference type="InterPro" id="IPR028082">
    <property type="entry name" value="Peripla_BP_I"/>
</dbReference>
<keyword evidence="3" id="KW-0804">Transcription</keyword>
<dbReference type="OrthoDB" id="3258243at2"/>
<dbReference type="InterPro" id="IPR006059">
    <property type="entry name" value="SBP"/>
</dbReference>
<dbReference type="GO" id="GO:0003700">
    <property type="term" value="F:DNA-binding transcription factor activity"/>
    <property type="evidence" value="ECO:0007669"/>
    <property type="project" value="TreeGrafter"/>
</dbReference>
<dbReference type="RefSeq" id="WP_150354644.1">
    <property type="nucleotide sequence ID" value="NZ_RZNZ01000009.1"/>
</dbReference>
<dbReference type="Gene3D" id="3.40.50.2300">
    <property type="match status" value="2"/>
</dbReference>
<organism evidence="6 7">
    <name type="scientific">Bifidobacterium vespertilionis</name>
    <dbReference type="NCBI Taxonomy" id="2562524"/>
    <lineage>
        <taxon>Bacteria</taxon>
        <taxon>Bacillati</taxon>
        <taxon>Actinomycetota</taxon>
        <taxon>Actinomycetes</taxon>
        <taxon>Bifidobacteriales</taxon>
        <taxon>Bifidobacteriaceae</taxon>
        <taxon>Bifidobacterium</taxon>
    </lineage>
</organism>
<dbReference type="EMBL" id="RZOA01000020">
    <property type="protein sequence ID" value="KAA8822203.1"/>
    <property type="molecule type" value="Genomic_DNA"/>
</dbReference>
<dbReference type="SUPFAM" id="SSF53850">
    <property type="entry name" value="Periplasmic binding protein-like II"/>
    <property type="match status" value="1"/>
</dbReference>
<keyword evidence="1" id="KW-0805">Transcription regulation</keyword>
<evidence type="ECO:0000259" key="4">
    <source>
        <dbReference type="PROSITE" id="PS50932"/>
    </source>
</evidence>
<dbReference type="InterPro" id="IPR046335">
    <property type="entry name" value="LacI/GalR-like_sensor"/>
</dbReference>
<gene>
    <name evidence="6" type="ORF">EM848_09255</name>
    <name evidence="5" type="ORF">EMO90_07545</name>
</gene>
<sequence length="751" mass="83074">MMAQNVTIYDIARVAGVSPSTVSRALGKPGRLSAKTEQKVHRVAEELGYLAPDRTDGVSAAPSSGMVAILVRDFDDPYTARILNAIESNLEHRGYAGVCAGVVMNNEVRRRAVSVLLRDVDGVILVAPSVSEPDLRRMSVSRPIVLVNQQISGLSTVTVDCTEAVDQAMRTLKRTGHRSVTSFMGVDSSWLGESHRRALKAAAYRYDLEYRLVRGLDPGEAGGGQALQRYLIHPTDAVFACDGGMAAGFNAAAHAHGLSVPDDVSIIAFADDAMGASMLPSLTVIGQRAEQLGSDAAETIVSLIRSPHSRRVGVVEKAKLISRDSINRRKRSVIPTEPAAETTAARADDGTTTLTMLSASFTEVMPRIEEFQRTHPGILIDTIDAHTNQMACDLYRERLQSHRTVPDLFNLDIDLMPEFAASGAFLNLHTPENEAQWGPLFNPVSWRNVHYAGGLYGLPGDQPHTAMFYREDILRRYDLEIPRTWEQFREEGIELRRHSTRTFMGVLDTSMQYYLAFLRSAGARPWKLMATDRVAFDLDDPRMLQAAEFLQGCLDDGVLIAQPIWDGRYVTIRDGQTATLLHGNWLGKIIASSYPDAAGLWKVAVPPAFGDDPSALQTTQVGGSMMAISARIPRDRQLAALQFVQWMQTDPVSIDMRAAGGYSATRYFENKPELEDLIDPFFRQPVYRAYMESARHVNLEWDHLPFSTFMDRGFRDTVLPELRPGGHSPAAVRRWLEELPAYASTHGFTVE</sequence>
<evidence type="ECO:0000313" key="7">
    <source>
        <dbReference type="Proteomes" id="UP000345527"/>
    </source>
</evidence>
<dbReference type="CDD" id="cd01392">
    <property type="entry name" value="HTH_LacI"/>
    <property type="match status" value="1"/>
</dbReference>
<dbReference type="Pfam" id="PF13377">
    <property type="entry name" value="Peripla_BP_3"/>
    <property type="match status" value="1"/>
</dbReference>
<proteinExistence type="predicted"/>
<evidence type="ECO:0000313" key="8">
    <source>
        <dbReference type="Proteomes" id="UP000374630"/>
    </source>
</evidence>
<evidence type="ECO:0000256" key="3">
    <source>
        <dbReference type="ARBA" id="ARBA00023163"/>
    </source>
</evidence>
<dbReference type="GO" id="GO:0000976">
    <property type="term" value="F:transcription cis-regulatory region binding"/>
    <property type="evidence" value="ECO:0007669"/>
    <property type="project" value="TreeGrafter"/>
</dbReference>
<dbReference type="InterPro" id="IPR010982">
    <property type="entry name" value="Lambda_DNA-bd_dom_sf"/>
</dbReference>
<evidence type="ECO:0000313" key="5">
    <source>
        <dbReference type="EMBL" id="KAA8820048.1"/>
    </source>
</evidence>
<dbReference type="Proteomes" id="UP000345527">
    <property type="component" value="Unassembled WGS sequence"/>
</dbReference>
<dbReference type="SMART" id="SM00354">
    <property type="entry name" value="HTH_LACI"/>
    <property type="match status" value="1"/>
</dbReference>
<dbReference type="PROSITE" id="PS00356">
    <property type="entry name" value="HTH_LACI_1"/>
    <property type="match status" value="1"/>
</dbReference>
<reference evidence="7 8" key="1">
    <citation type="journal article" date="2019" name="Syst. Appl. Microbiol.">
        <title>Characterization of Bifidobacterium species in feaces of the Egyptian fruit bat: Description of B. vespertilionis sp. nov. and B. rousetti sp. nov.</title>
        <authorList>
            <person name="Modesto M."/>
            <person name="Satti M."/>
            <person name="Watanabe K."/>
            <person name="Puglisi E."/>
            <person name="Morelli L."/>
            <person name="Huang C.-H."/>
            <person name="Liou J.-S."/>
            <person name="Miyashita M."/>
            <person name="Tamura T."/>
            <person name="Saito S."/>
            <person name="Mori K."/>
            <person name="Huang L."/>
            <person name="Sciavilla P."/>
            <person name="Sandri C."/>
            <person name="Spiezio C."/>
            <person name="Vitali F."/>
            <person name="Cavalieri D."/>
            <person name="Perpetuini G."/>
            <person name="Tofalo R."/>
            <person name="Bonetti A."/>
            <person name="Arita M."/>
            <person name="Mattarelli P."/>
        </authorList>
    </citation>
    <scope>NUCLEOTIDE SEQUENCE [LARGE SCALE GENOMIC DNA]</scope>
    <source>
        <strain evidence="5 8">RST16</strain>
        <strain evidence="6 7">RST8</strain>
    </source>
</reference>
<dbReference type="PANTHER" id="PTHR30146">
    <property type="entry name" value="LACI-RELATED TRANSCRIPTIONAL REPRESSOR"/>
    <property type="match status" value="1"/>
</dbReference>
<accession>A0A5J5DUL1</accession>
<comment type="caution">
    <text evidence="6">The sequence shown here is derived from an EMBL/GenBank/DDBJ whole genome shotgun (WGS) entry which is preliminary data.</text>
</comment>
<dbReference type="InterPro" id="IPR000843">
    <property type="entry name" value="HTH_LacI"/>
</dbReference>
<keyword evidence="8" id="KW-1185">Reference proteome</keyword>
<dbReference type="Proteomes" id="UP000374630">
    <property type="component" value="Unassembled WGS sequence"/>
</dbReference>
<evidence type="ECO:0000256" key="1">
    <source>
        <dbReference type="ARBA" id="ARBA00023015"/>
    </source>
</evidence>
<dbReference type="AlphaFoldDB" id="A0A5J5DUL1"/>
<evidence type="ECO:0000313" key="6">
    <source>
        <dbReference type="EMBL" id="KAA8822203.1"/>
    </source>
</evidence>
<evidence type="ECO:0000256" key="2">
    <source>
        <dbReference type="ARBA" id="ARBA00023125"/>
    </source>
</evidence>
<dbReference type="Gene3D" id="3.40.190.10">
    <property type="entry name" value="Periplasmic binding protein-like II"/>
    <property type="match status" value="1"/>
</dbReference>
<keyword evidence="2" id="KW-0238">DNA-binding</keyword>
<dbReference type="SUPFAM" id="SSF47413">
    <property type="entry name" value="lambda repressor-like DNA-binding domains"/>
    <property type="match status" value="1"/>
</dbReference>
<dbReference type="PANTHER" id="PTHR30146:SF109">
    <property type="entry name" value="HTH-TYPE TRANSCRIPTIONAL REGULATOR GALS"/>
    <property type="match status" value="1"/>
</dbReference>
<dbReference type="Pfam" id="PF00356">
    <property type="entry name" value="LacI"/>
    <property type="match status" value="1"/>
</dbReference>
<dbReference type="PROSITE" id="PS50932">
    <property type="entry name" value="HTH_LACI_2"/>
    <property type="match status" value="1"/>
</dbReference>
<dbReference type="Pfam" id="PF01547">
    <property type="entry name" value="SBP_bac_1"/>
    <property type="match status" value="1"/>
</dbReference>
<dbReference type="CDD" id="cd06267">
    <property type="entry name" value="PBP1_LacI_sugar_binding-like"/>
    <property type="match status" value="1"/>
</dbReference>
<dbReference type="Gene3D" id="1.10.260.40">
    <property type="entry name" value="lambda repressor-like DNA-binding domains"/>
    <property type="match status" value="1"/>
</dbReference>
<protein>
    <submittedName>
        <fullName evidence="6">Extracellular solute-binding protein</fullName>
    </submittedName>
</protein>
<name>A0A5J5DUL1_9BIFI</name>
<feature type="domain" description="HTH lacI-type" evidence="4">
    <location>
        <begin position="6"/>
        <end position="49"/>
    </location>
</feature>
<dbReference type="SUPFAM" id="SSF53822">
    <property type="entry name" value="Periplasmic binding protein-like I"/>
    <property type="match status" value="1"/>
</dbReference>